<evidence type="ECO:0000259" key="1">
    <source>
        <dbReference type="Pfam" id="PF01814"/>
    </source>
</evidence>
<dbReference type="InterPro" id="IPR012312">
    <property type="entry name" value="Hemerythrin-like"/>
</dbReference>
<dbReference type="AlphaFoldDB" id="A0AAD5VG70"/>
<name>A0AAD5VG70_9AGAR</name>
<dbReference type="Pfam" id="PF01814">
    <property type="entry name" value="Hemerythrin"/>
    <property type="match status" value="1"/>
</dbReference>
<dbReference type="CDD" id="cd12108">
    <property type="entry name" value="Hr-like"/>
    <property type="match status" value="1"/>
</dbReference>
<comment type="caution">
    <text evidence="2">The sequence shown here is derived from an EMBL/GenBank/DDBJ whole genome shotgun (WGS) entry which is preliminary data.</text>
</comment>
<feature type="domain" description="Hemerythrin-like" evidence="1">
    <location>
        <begin position="43"/>
        <end position="138"/>
    </location>
</feature>
<dbReference type="Proteomes" id="UP001213000">
    <property type="component" value="Unassembled WGS sequence"/>
</dbReference>
<keyword evidence="3" id="KW-1185">Reference proteome</keyword>
<protein>
    <recommendedName>
        <fullName evidence="1">Hemerythrin-like domain-containing protein</fullName>
    </recommendedName>
</protein>
<dbReference type="EMBL" id="JANIEX010001663">
    <property type="protein sequence ID" value="KAJ3555622.1"/>
    <property type="molecule type" value="Genomic_DNA"/>
</dbReference>
<evidence type="ECO:0000313" key="3">
    <source>
        <dbReference type="Proteomes" id="UP001213000"/>
    </source>
</evidence>
<gene>
    <name evidence="2" type="ORF">NP233_g12163</name>
</gene>
<sequence>MSFPTHPVEQLHFNMVHVHDTFKFGYESIMKNLDNPTATGEDLPNFLGYCLAWVTSIIHHHDIEEEAVFPFLNQKMDFSGEEEAHKAIHAGVDVLEKTLLEAQADNTKFDAAKVKDQIQQLAEHLFPHLDAEVKHLEPADVKKAGFDEGEFKAMNARLDKLAQTKGDPFVLVPFIKAHTPPELQSYWPNMPWYLRKIVIPYIFARRYSGYWKYAPYPI</sequence>
<organism evidence="2 3">
    <name type="scientific">Leucocoprinus birnbaumii</name>
    <dbReference type="NCBI Taxonomy" id="56174"/>
    <lineage>
        <taxon>Eukaryota</taxon>
        <taxon>Fungi</taxon>
        <taxon>Dikarya</taxon>
        <taxon>Basidiomycota</taxon>
        <taxon>Agaricomycotina</taxon>
        <taxon>Agaricomycetes</taxon>
        <taxon>Agaricomycetidae</taxon>
        <taxon>Agaricales</taxon>
        <taxon>Agaricineae</taxon>
        <taxon>Agaricaceae</taxon>
        <taxon>Leucocoprinus</taxon>
    </lineage>
</organism>
<reference evidence="2" key="1">
    <citation type="submission" date="2022-07" db="EMBL/GenBank/DDBJ databases">
        <title>Genome Sequence of Leucocoprinus birnbaumii.</title>
        <authorList>
            <person name="Buettner E."/>
        </authorList>
    </citation>
    <scope>NUCLEOTIDE SEQUENCE</scope>
    <source>
        <strain evidence="2">VT141</strain>
    </source>
</reference>
<dbReference type="PANTHER" id="PTHR38048">
    <property type="entry name" value="EXPRESSED PROTEIN"/>
    <property type="match status" value="1"/>
</dbReference>
<dbReference type="Gene3D" id="1.20.120.520">
    <property type="entry name" value="nmb1532 protein domain like"/>
    <property type="match status" value="1"/>
</dbReference>
<dbReference type="PANTHER" id="PTHR38048:SF1">
    <property type="entry name" value="HEMERYTHRIN-LIKE DOMAIN-CONTAINING PROTEIN"/>
    <property type="match status" value="1"/>
</dbReference>
<accession>A0AAD5VG70</accession>
<dbReference type="InterPro" id="IPR053206">
    <property type="entry name" value="Dimeric_xanthone_biosynth"/>
</dbReference>
<proteinExistence type="predicted"/>
<evidence type="ECO:0000313" key="2">
    <source>
        <dbReference type="EMBL" id="KAJ3555622.1"/>
    </source>
</evidence>